<feature type="transmembrane region" description="Helical" evidence="1">
    <location>
        <begin position="54"/>
        <end position="73"/>
    </location>
</feature>
<reference evidence="3" key="1">
    <citation type="journal article" date="2019" name="Int. J. Syst. Evol. Microbiol.">
        <title>The Global Catalogue of Microorganisms (GCM) 10K type strain sequencing project: providing services to taxonomists for standard genome sequencing and annotation.</title>
        <authorList>
            <consortium name="The Broad Institute Genomics Platform"/>
            <consortium name="The Broad Institute Genome Sequencing Center for Infectious Disease"/>
            <person name="Wu L."/>
            <person name="Ma J."/>
        </authorList>
    </citation>
    <scope>NUCLEOTIDE SEQUENCE [LARGE SCALE GENOMIC DNA]</scope>
    <source>
        <strain evidence="3">JCM 17923</strain>
    </source>
</reference>
<gene>
    <name evidence="2" type="ORF">GCM10023185_29600</name>
</gene>
<evidence type="ECO:0000313" key="3">
    <source>
        <dbReference type="Proteomes" id="UP001501153"/>
    </source>
</evidence>
<feature type="transmembrane region" description="Helical" evidence="1">
    <location>
        <begin position="93"/>
        <end position="116"/>
    </location>
</feature>
<name>A0ABP8ILM6_9BACT</name>
<keyword evidence="1" id="KW-0472">Membrane</keyword>
<organism evidence="2 3">
    <name type="scientific">Hymenobacter saemangeumensis</name>
    <dbReference type="NCBI Taxonomy" id="1084522"/>
    <lineage>
        <taxon>Bacteria</taxon>
        <taxon>Pseudomonadati</taxon>
        <taxon>Bacteroidota</taxon>
        <taxon>Cytophagia</taxon>
        <taxon>Cytophagales</taxon>
        <taxon>Hymenobacteraceae</taxon>
        <taxon>Hymenobacter</taxon>
    </lineage>
</organism>
<feature type="transmembrane region" description="Helical" evidence="1">
    <location>
        <begin position="128"/>
        <end position="146"/>
    </location>
</feature>
<dbReference type="Proteomes" id="UP001501153">
    <property type="component" value="Unassembled WGS sequence"/>
</dbReference>
<keyword evidence="1" id="KW-0812">Transmembrane</keyword>
<evidence type="ECO:0000256" key="1">
    <source>
        <dbReference type="SAM" id="Phobius"/>
    </source>
</evidence>
<dbReference type="EMBL" id="BAABGZ010000063">
    <property type="protein sequence ID" value="GAA4362037.1"/>
    <property type="molecule type" value="Genomic_DNA"/>
</dbReference>
<accession>A0ABP8ILM6</accession>
<sequence length="201" mass="20437">MVFEQPVPSAVVTQISPVGAPAGASTVRLVLVLLVMGAVTATPPKVTLVAPPRLLPVMVTLVPAGPAVGVKLLTTGTVLITKLPALLAVPWGVVRLMGPVLAPAGTVAVRLVLVTLENTAARPLNCTLLVPVRLVPVMVTLVPATPEAGVKLLMVGACAAFTGVNTGVLAVPSVTPFRAAPVVAARLATVRPAPWPVRFMS</sequence>
<feature type="transmembrane region" description="Helical" evidence="1">
    <location>
        <begin position="152"/>
        <end position="171"/>
    </location>
</feature>
<feature type="transmembrane region" description="Helical" evidence="1">
    <location>
        <begin position="20"/>
        <end position="42"/>
    </location>
</feature>
<keyword evidence="3" id="KW-1185">Reference proteome</keyword>
<comment type="caution">
    <text evidence="2">The sequence shown here is derived from an EMBL/GenBank/DDBJ whole genome shotgun (WGS) entry which is preliminary data.</text>
</comment>
<keyword evidence="1" id="KW-1133">Transmembrane helix</keyword>
<protein>
    <submittedName>
        <fullName evidence="2">Uncharacterized protein</fullName>
    </submittedName>
</protein>
<proteinExistence type="predicted"/>
<evidence type="ECO:0000313" key="2">
    <source>
        <dbReference type="EMBL" id="GAA4362037.1"/>
    </source>
</evidence>